<organism evidence="1 2">
    <name type="scientific">Entomophthora muscae</name>
    <dbReference type="NCBI Taxonomy" id="34485"/>
    <lineage>
        <taxon>Eukaryota</taxon>
        <taxon>Fungi</taxon>
        <taxon>Fungi incertae sedis</taxon>
        <taxon>Zoopagomycota</taxon>
        <taxon>Entomophthoromycotina</taxon>
        <taxon>Entomophthoromycetes</taxon>
        <taxon>Entomophthorales</taxon>
        <taxon>Entomophthoraceae</taxon>
        <taxon>Entomophthora</taxon>
    </lineage>
</organism>
<comment type="caution">
    <text evidence="1">The sequence shown here is derived from an EMBL/GenBank/DDBJ whole genome shotgun (WGS) entry which is preliminary data.</text>
</comment>
<evidence type="ECO:0000313" key="1">
    <source>
        <dbReference type="EMBL" id="KAJ9076848.1"/>
    </source>
</evidence>
<keyword evidence="2" id="KW-1185">Reference proteome</keyword>
<gene>
    <name evidence="1" type="ORF">DSO57_1022447</name>
</gene>
<dbReference type="Proteomes" id="UP001165960">
    <property type="component" value="Unassembled WGS sequence"/>
</dbReference>
<protein>
    <submittedName>
        <fullName evidence="1">Uncharacterized protein</fullName>
    </submittedName>
</protein>
<evidence type="ECO:0000313" key="2">
    <source>
        <dbReference type="Proteomes" id="UP001165960"/>
    </source>
</evidence>
<sequence>MSVCNNNCTTLRQVYQDLKAGMTPDNRKVFMCIPCLSRVRFLNQLLPANSRQLQTQDCNTTVAGSEHDTVTHAEEEGVLTLFLLRLRRPSFDFLALASRIYKIGLTILSLKLLPRHLQRHLRYFALVATLKSCLPLTLPSSIGSE</sequence>
<accession>A0ACC2TQN7</accession>
<dbReference type="EMBL" id="QTSX02002242">
    <property type="protein sequence ID" value="KAJ9076848.1"/>
    <property type="molecule type" value="Genomic_DNA"/>
</dbReference>
<proteinExistence type="predicted"/>
<reference evidence="1" key="1">
    <citation type="submission" date="2022-04" db="EMBL/GenBank/DDBJ databases">
        <title>Genome of the entomopathogenic fungus Entomophthora muscae.</title>
        <authorList>
            <person name="Elya C."/>
            <person name="Lovett B.R."/>
            <person name="Lee E."/>
            <person name="Macias A.M."/>
            <person name="Hajek A.E."/>
            <person name="De Bivort B.L."/>
            <person name="Kasson M.T."/>
            <person name="De Fine Licht H.H."/>
            <person name="Stajich J.E."/>
        </authorList>
    </citation>
    <scope>NUCLEOTIDE SEQUENCE</scope>
    <source>
        <strain evidence="1">Berkeley</strain>
    </source>
</reference>
<name>A0ACC2TQN7_9FUNG</name>